<dbReference type="Pfam" id="PF04079">
    <property type="entry name" value="SMC_ScpB"/>
    <property type="match status" value="1"/>
</dbReference>
<evidence type="ECO:0000256" key="3">
    <source>
        <dbReference type="ARBA" id="ARBA00022829"/>
    </source>
</evidence>
<evidence type="ECO:0000256" key="1">
    <source>
        <dbReference type="ARBA" id="ARBA00022490"/>
    </source>
</evidence>
<sequence>MTDAQQASRRQPQAGDVDGAAGAAREPALEDAQGDRLVAHEDHLAALEAVLMVAEEPVTPAELAEALALAEHQVVVLLDELRLEADGARGGRERGFELREVAGGYRYYSRPRYADQVSAFVLGGQTSRLSQAALETMAIIAYRQPASRSQIAAVRGVSVDGVIRTLVARGLVDTVGTDPVTGATQYVTTSLLLEKLGLDSLDQLPQLSPHLPGIEAVGEADGAVADGLPGEG</sequence>
<accession>A0ABP6RFB4</accession>
<feature type="region of interest" description="Disordered" evidence="5">
    <location>
        <begin position="1"/>
        <end position="29"/>
    </location>
</feature>
<dbReference type="PANTHER" id="PTHR34298">
    <property type="entry name" value="SEGREGATION AND CONDENSATION PROTEIN B"/>
    <property type="match status" value="1"/>
</dbReference>
<keyword evidence="3" id="KW-0159">Chromosome partition</keyword>
<reference evidence="7" key="1">
    <citation type="journal article" date="2019" name="Int. J. Syst. Evol. Microbiol.">
        <title>The Global Catalogue of Microorganisms (GCM) 10K type strain sequencing project: providing services to taxonomists for standard genome sequencing and annotation.</title>
        <authorList>
            <consortium name="The Broad Institute Genomics Platform"/>
            <consortium name="The Broad Institute Genome Sequencing Center for Infectious Disease"/>
            <person name="Wu L."/>
            <person name="Ma J."/>
        </authorList>
    </citation>
    <scope>NUCLEOTIDE SEQUENCE [LARGE SCALE GENOMIC DNA]</scope>
    <source>
        <strain evidence="7">JCM 11483</strain>
    </source>
</reference>
<evidence type="ECO:0008006" key="8">
    <source>
        <dbReference type="Google" id="ProtNLM"/>
    </source>
</evidence>
<protein>
    <recommendedName>
        <fullName evidence="8">Segregation and condensation protein B</fullName>
    </recommendedName>
</protein>
<evidence type="ECO:0000313" key="7">
    <source>
        <dbReference type="Proteomes" id="UP001501736"/>
    </source>
</evidence>
<name>A0ABP6RFB4_9MICC</name>
<keyword evidence="2" id="KW-0132">Cell division</keyword>
<dbReference type="SUPFAM" id="SSF46785">
    <property type="entry name" value="Winged helix' DNA-binding domain"/>
    <property type="match status" value="2"/>
</dbReference>
<organism evidence="6 7">
    <name type="scientific">Nesterenkonia halobia</name>
    <dbReference type="NCBI Taxonomy" id="37922"/>
    <lineage>
        <taxon>Bacteria</taxon>
        <taxon>Bacillati</taxon>
        <taxon>Actinomycetota</taxon>
        <taxon>Actinomycetes</taxon>
        <taxon>Micrococcales</taxon>
        <taxon>Micrococcaceae</taxon>
        <taxon>Nesterenkonia</taxon>
    </lineage>
</organism>
<dbReference type="Gene3D" id="1.10.10.10">
    <property type="entry name" value="Winged helix-like DNA-binding domain superfamily/Winged helix DNA-binding domain"/>
    <property type="match status" value="2"/>
</dbReference>
<feature type="compositionally biased region" description="Polar residues" evidence="5">
    <location>
        <begin position="1"/>
        <end position="11"/>
    </location>
</feature>
<keyword evidence="4" id="KW-0131">Cell cycle</keyword>
<evidence type="ECO:0000256" key="2">
    <source>
        <dbReference type="ARBA" id="ARBA00022618"/>
    </source>
</evidence>
<dbReference type="InterPro" id="IPR005234">
    <property type="entry name" value="ScpB_csome_segregation"/>
</dbReference>
<proteinExistence type="predicted"/>
<evidence type="ECO:0000313" key="6">
    <source>
        <dbReference type="EMBL" id="GAA3287458.1"/>
    </source>
</evidence>
<dbReference type="RefSeq" id="WP_344721705.1">
    <property type="nucleotide sequence ID" value="NZ_BAAAYG010000011.1"/>
</dbReference>
<keyword evidence="1" id="KW-0963">Cytoplasm</keyword>
<dbReference type="InterPro" id="IPR036390">
    <property type="entry name" value="WH_DNA-bd_sf"/>
</dbReference>
<dbReference type="EMBL" id="BAAAYG010000011">
    <property type="protein sequence ID" value="GAA3287458.1"/>
    <property type="molecule type" value="Genomic_DNA"/>
</dbReference>
<gene>
    <name evidence="6" type="ORF">GCM10020260_24050</name>
</gene>
<comment type="caution">
    <text evidence="6">The sequence shown here is derived from an EMBL/GenBank/DDBJ whole genome shotgun (WGS) entry which is preliminary data.</text>
</comment>
<dbReference type="InterPro" id="IPR036388">
    <property type="entry name" value="WH-like_DNA-bd_sf"/>
</dbReference>
<dbReference type="PANTHER" id="PTHR34298:SF2">
    <property type="entry name" value="SEGREGATION AND CONDENSATION PROTEIN B"/>
    <property type="match status" value="1"/>
</dbReference>
<dbReference type="Proteomes" id="UP001501736">
    <property type="component" value="Unassembled WGS sequence"/>
</dbReference>
<keyword evidence="7" id="KW-1185">Reference proteome</keyword>
<evidence type="ECO:0000256" key="5">
    <source>
        <dbReference type="SAM" id="MobiDB-lite"/>
    </source>
</evidence>
<evidence type="ECO:0000256" key="4">
    <source>
        <dbReference type="ARBA" id="ARBA00023306"/>
    </source>
</evidence>
<feature type="compositionally biased region" description="Low complexity" evidence="5">
    <location>
        <begin position="14"/>
        <end position="24"/>
    </location>
</feature>